<dbReference type="eggNOG" id="COG0827">
    <property type="taxonomic scope" value="Bacteria"/>
</dbReference>
<reference evidence="9 10" key="1">
    <citation type="journal article" date="2011" name="J. Bacteriol.">
        <title>Genome sequence of Methyloversatilis universalis FAM5T, a methylotrophic representative of the order Rhodocyclales.</title>
        <authorList>
            <person name="Kittichotirat W."/>
            <person name="Good N.M."/>
            <person name="Hall R."/>
            <person name="Bringel F."/>
            <person name="Lajus A."/>
            <person name="Medigue C."/>
            <person name="Smalley N.E."/>
            <person name="Beck D."/>
            <person name="Bumgarner R."/>
            <person name="Vuilleumier S."/>
            <person name="Kalyuzhnaya M.G."/>
        </authorList>
    </citation>
    <scope>NUCLEOTIDE SEQUENCE [LARGE SCALE GENOMIC DNA]</scope>
    <source>
        <strain evidence="10">ATCC BAA-1314 / JCM 13912 / FAM5</strain>
    </source>
</reference>
<dbReference type="PANTHER" id="PTHR33841">
    <property type="entry name" value="DNA METHYLTRANSFERASE YEEA-RELATED"/>
    <property type="match status" value="1"/>
</dbReference>
<dbReference type="EC" id="2.1.1.72" evidence="1"/>
<name>F5RB11_METUF</name>
<keyword evidence="6" id="KW-0238">DNA-binding</keyword>
<dbReference type="OrthoDB" id="32195at2"/>
<dbReference type="STRING" id="1000565.METUNv1_01388"/>
<dbReference type="CDD" id="cd02440">
    <property type="entry name" value="AdoMet_MTases"/>
    <property type="match status" value="1"/>
</dbReference>
<keyword evidence="2 9" id="KW-0489">Methyltransferase</keyword>
<dbReference type="Pfam" id="PF07669">
    <property type="entry name" value="Eco57I"/>
    <property type="match status" value="1"/>
</dbReference>
<evidence type="ECO:0000259" key="8">
    <source>
        <dbReference type="Pfam" id="PF07669"/>
    </source>
</evidence>
<dbReference type="REBASE" id="39257">
    <property type="entry name" value="M.MunFAM5ORF1388P"/>
</dbReference>
<organism evidence="9 10">
    <name type="scientific">Methyloversatilis universalis (strain ATCC BAA-1314 / DSM 25237 / JCM 13912 / CCUG 52030 / FAM5)</name>
    <dbReference type="NCBI Taxonomy" id="1000565"/>
    <lineage>
        <taxon>Bacteria</taxon>
        <taxon>Pseudomonadati</taxon>
        <taxon>Pseudomonadota</taxon>
        <taxon>Betaproteobacteria</taxon>
        <taxon>Nitrosomonadales</taxon>
        <taxon>Sterolibacteriaceae</taxon>
        <taxon>Methyloversatilis</taxon>
    </lineage>
</organism>
<dbReference type="InterPro" id="IPR002052">
    <property type="entry name" value="DNA_methylase_N6_adenine_CS"/>
</dbReference>
<dbReference type="Gene3D" id="3.40.50.150">
    <property type="entry name" value="Vaccinia Virus protein VP39"/>
    <property type="match status" value="1"/>
</dbReference>
<accession>F5RB11</accession>
<sequence>MNERNHRVEILGQVFTRSDVVELMLALRRNRGRTLEPSAGDGAFASRIPGCTAIEIDPSVAPAGAQVMDFFAYPVSEQFDTVIGNPPYVRHQDILPDTRARLPGELFDRRSNLYLFFIEKCVRHLKPGGELIFIVPRDFIKLTAARRLNDWLYAQGSITDFIETGDSRVFGAFVPNCAVFRFEKGRMDRRMSDGRRFHCERGQLMFLRGDYTVPLASLFDVRVGAVSGADDVFVHPDGNMEFVCSSTVDTGRTRRAFFDLRNDWLERHKPRLLARRVRSFGEHNWWQWGRMHHRSGGPRIYVNGKTRKPRPFFLHDCPDYDGSVLALFARPEVSDLARAAELLNDAVDWQELGFVCDGRYLFAQRSLQNCMLPAVFESLRSGKS</sequence>
<dbReference type="GO" id="GO:0009307">
    <property type="term" value="P:DNA restriction-modification system"/>
    <property type="evidence" value="ECO:0007669"/>
    <property type="project" value="UniProtKB-KW"/>
</dbReference>
<dbReference type="AlphaFoldDB" id="F5RB11"/>
<keyword evidence="4" id="KW-0949">S-adenosyl-L-methionine</keyword>
<evidence type="ECO:0000313" key="9">
    <source>
        <dbReference type="EMBL" id="EGK72272.1"/>
    </source>
</evidence>
<evidence type="ECO:0000256" key="1">
    <source>
        <dbReference type="ARBA" id="ARBA00011900"/>
    </source>
</evidence>
<dbReference type="EMBL" id="AFHG01000041">
    <property type="protein sequence ID" value="EGK72272.1"/>
    <property type="molecule type" value="Genomic_DNA"/>
</dbReference>
<evidence type="ECO:0000256" key="5">
    <source>
        <dbReference type="ARBA" id="ARBA00022747"/>
    </source>
</evidence>
<dbReference type="PROSITE" id="PS00092">
    <property type="entry name" value="N6_MTASE"/>
    <property type="match status" value="1"/>
</dbReference>
<comment type="catalytic activity">
    <reaction evidence="7">
        <text>a 2'-deoxyadenosine in DNA + S-adenosyl-L-methionine = an N(6)-methyl-2'-deoxyadenosine in DNA + S-adenosyl-L-homocysteine + H(+)</text>
        <dbReference type="Rhea" id="RHEA:15197"/>
        <dbReference type="Rhea" id="RHEA-COMP:12418"/>
        <dbReference type="Rhea" id="RHEA-COMP:12419"/>
        <dbReference type="ChEBI" id="CHEBI:15378"/>
        <dbReference type="ChEBI" id="CHEBI:57856"/>
        <dbReference type="ChEBI" id="CHEBI:59789"/>
        <dbReference type="ChEBI" id="CHEBI:90615"/>
        <dbReference type="ChEBI" id="CHEBI:90616"/>
        <dbReference type="EC" id="2.1.1.72"/>
    </reaction>
</comment>
<dbReference type="RefSeq" id="WP_008060154.1">
    <property type="nucleotide sequence ID" value="NZ_AFHG01000041.1"/>
</dbReference>
<keyword evidence="3 9" id="KW-0808">Transferase</keyword>
<evidence type="ECO:0000313" key="10">
    <source>
        <dbReference type="Proteomes" id="UP000005019"/>
    </source>
</evidence>
<protein>
    <recommendedName>
        <fullName evidence="1">site-specific DNA-methyltransferase (adenine-specific)</fullName>
        <ecNumber evidence="1">2.1.1.72</ecNumber>
    </recommendedName>
</protein>
<dbReference type="Proteomes" id="UP000005019">
    <property type="component" value="Unassembled WGS sequence"/>
</dbReference>
<proteinExistence type="predicted"/>
<keyword evidence="10" id="KW-1185">Reference proteome</keyword>
<dbReference type="GO" id="GO:0009007">
    <property type="term" value="F:site-specific DNA-methyltransferase (adenine-specific) activity"/>
    <property type="evidence" value="ECO:0007669"/>
    <property type="project" value="UniProtKB-EC"/>
</dbReference>
<evidence type="ECO:0000256" key="6">
    <source>
        <dbReference type="ARBA" id="ARBA00023125"/>
    </source>
</evidence>
<evidence type="ECO:0000256" key="4">
    <source>
        <dbReference type="ARBA" id="ARBA00022691"/>
    </source>
</evidence>
<dbReference type="InterPro" id="IPR050953">
    <property type="entry name" value="N4_N6_ade-DNA_methylase"/>
</dbReference>
<gene>
    <name evidence="9" type="ORF">METUNv1_01388</name>
</gene>
<dbReference type="GO" id="GO:0003677">
    <property type="term" value="F:DNA binding"/>
    <property type="evidence" value="ECO:0007669"/>
    <property type="project" value="UniProtKB-KW"/>
</dbReference>
<evidence type="ECO:0000256" key="3">
    <source>
        <dbReference type="ARBA" id="ARBA00022679"/>
    </source>
</evidence>
<dbReference type="PRINTS" id="PR00507">
    <property type="entry name" value="N12N6MTFRASE"/>
</dbReference>
<dbReference type="InterPro" id="IPR011639">
    <property type="entry name" value="MethylTrfase_TaqI-like_dom"/>
</dbReference>
<keyword evidence="5" id="KW-0680">Restriction system</keyword>
<dbReference type="PANTHER" id="PTHR33841:SF6">
    <property type="entry name" value="TYPE II METHYLTRANSFERASE M.HINDII"/>
    <property type="match status" value="1"/>
</dbReference>
<comment type="caution">
    <text evidence="9">The sequence shown here is derived from an EMBL/GenBank/DDBJ whole genome shotgun (WGS) entry which is preliminary data.</text>
</comment>
<feature type="domain" description="Type II methyltransferase M.TaqI-like" evidence="8">
    <location>
        <begin position="75"/>
        <end position="170"/>
    </location>
</feature>
<dbReference type="GO" id="GO:0032259">
    <property type="term" value="P:methylation"/>
    <property type="evidence" value="ECO:0007669"/>
    <property type="project" value="UniProtKB-KW"/>
</dbReference>
<evidence type="ECO:0000256" key="7">
    <source>
        <dbReference type="ARBA" id="ARBA00047942"/>
    </source>
</evidence>
<evidence type="ECO:0000256" key="2">
    <source>
        <dbReference type="ARBA" id="ARBA00022603"/>
    </source>
</evidence>
<dbReference type="InterPro" id="IPR029063">
    <property type="entry name" value="SAM-dependent_MTases_sf"/>
</dbReference>
<dbReference type="SUPFAM" id="SSF53335">
    <property type="entry name" value="S-adenosyl-L-methionine-dependent methyltransferases"/>
    <property type="match status" value="1"/>
</dbReference>